<gene>
    <name evidence="3" type="ORF">SAMN05428998_1239</name>
</gene>
<feature type="region of interest" description="Disordered" evidence="1">
    <location>
        <begin position="148"/>
        <end position="168"/>
    </location>
</feature>
<sequence length="211" mass="23650">MIDPRPVPTRIRSSLALAASLVLLLAAPVRAEEAQDADWPCAQRLVPELSAATVWAGPPLDDALATWQDDEEVVRLVGEASARSVPLDQARQKIAAFADGLTADRDARLTRLFAGLLQTINSERSSIIAGIGRYTRKQRALAARIEQTGSELDKPADQSDQKTRSQLQQRQEWDIRIYQDREHSTKYLCQQPVDLEQRLFQLARVIQEKLQ</sequence>
<dbReference type="EMBL" id="FWZX01000023">
    <property type="protein sequence ID" value="SMF60053.1"/>
    <property type="molecule type" value="Genomic_DNA"/>
</dbReference>
<accession>A0A1Y6CMF7</accession>
<dbReference type="AlphaFoldDB" id="A0A1Y6CMF7"/>
<feature type="chain" id="PRO_5011006667" description="Secreted protein" evidence="2">
    <location>
        <begin position="32"/>
        <end position="211"/>
    </location>
</feature>
<evidence type="ECO:0000313" key="4">
    <source>
        <dbReference type="Proteomes" id="UP000192917"/>
    </source>
</evidence>
<keyword evidence="2" id="KW-0732">Signal</keyword>
<dbReference type="Proteomes" id="UP000192917">
    <property type="component" value="Unassembled WGS sequence"/>
</dbReference>
<protein>
    <recommendedName>
        <fullName evidence="5">Secreted protein</fullName>
    </recommendedName>
</protein>
<evidence type="ECO:0008006" key="5">
    <source>
        <dbReference type="Google" id="ProtNLM"/>
    </source>
</evidence>
<evidence type="ECO:0000256" key="1">
    <source>
        <dbReference type="SAM" id="MobiDB-lite"/>
    </source>
</evidence>
<feature type="compositionally biased region" description="Basic and acidic residues" evidence="1">
    <location>
        <begin position="151"/>
        <end position="163"/>
    </location>
</feature>
<dbReference type="STRING" id="560819.SAMN05428998_1239"/>
<keyword evidence="4" id="KW-1185">Reference proteome</keyword>
<name>A0A1Y6CMF7_9PROT</name>
<proteinExistence type="predicted"/>
<dbReference type="RefSeq" id="WP_085124947.1">
    <property type="nucleotide sequence ID" value="NZ_FWZX01000023.1"/>
</dbReference>
<feature type="signal peptide" evidence="2">
    <location>
        <begin position="1"/>
        <end position="31"/>
    </location>
</feature>
<evidence type="ECO:0000256" key="2">
    <source>
        <dbReference type="SAM" id="SignalP"/>
    </source>
</evidence>
<organism evidence="3 4">
    <name type="scientific">Tistlia consotensis USBA 355</name>
    <dbReference type="NCBI Taxonomy" id="560819"/>
    <lineage>
        <taxon>Bacteria</taxon>
        <taxon>Pseudomonadati</taxon>
        <taxon>Pseudomonadota</taxon>
        <taxon>Alphaproteobacteria</taxon>
        <taxon>Rhodospirillales</taxon>
        <taxon>Rhodovibrionaceae</taxon>
        <taxon>Tistlia</taxon>
    </lineage>
</organism>
<evidence type="ECO:0000313" key="3">
    <source>
        <dbReference type="EMBL" id="SMF60053.1"/>
    </source>
</evidence>
<reference evidence="3 4" key="1">
    <citation type="submission" date="2017-04" db="EMBL/GenBank/DDBJ databases">
        <authorList>
            <person name="Afonso C.L."/>
            <person name="Miller P.J."/>
            <person name="Scott M.A."/>
            <person name="Spackman E."/>
            <person name="Goraichik I."/>
            <person name="Dimitrov K.M."/>
            <person name="Suarez D.L."/>
            <person name="Swayne D.E."/>
        </authorList>
    </citation>
    <scope>NUCLEOTIDE SEQUENCE [LARGE SCALE GENOMIC DNA]</scope>
    <source>
        <strain evidence="3 4">USBA 355</strain>
    </source>
</reference>